<dbReference type="AlphaFoldDB" id="A0A671MZT3"/>
<protein>
    <submittedName>
        <fullName evidence="3">Transmembrane protein 68-like</fullName>
    </submittedName>
</protein>
<dbReference type="SUPFAM" id="SSF69593">
    <property type="entry name" value="Glycerol-3-phosphate (1)-acyltransferase"/>
    <property type="match status" value="1"/>
</dbReference>
<keyword evidence="4" id="KW-1185">Reference proteome</keyword>
<evidence type="ECO:0000313" key="4">
    <source>
        <dbReference type="Proteomes" id="UP000472260"/>
    </source>
</evidence>
<sequence length="329" mass="37723">MSSGNESCLFENGSVSFFSCLVHVWEAGLGQLQDYLSFLEYLLWVFTPLAIVFILPFLIVIFLYLSILFLHVYKRKNQLREAYSNNLWDGARKTLAILWDGHGAIWHGYEIHGLEKIPDEGPALVVYYHGAIPIDYYYFLASVIIQKGRTCHSVADHFLFNVPGFKLLLEVFSVIHGPQEECVKALRSGHLLGISPGGVREALFSDETYPLFWGKRKGFAQVAIDSKVPVIPMFTQNLREGFRSLGTLRFYRWAYERFRLPIAPIYGGFPVKFRTYLGDPIPYDPKLNASELAEKVQQAVQALIDKHQKIPGNILRALVERFQRERKED</sequence>
<name>A0A671MZT3_9TELE</name>
<feature type="domain" description="Phospholipid/glycerol acyltransferase" evidence="2">
    <location>
        <begin position="110"/>
        <end position="233"/>
    </location>
</feature>
<keyword evidence="1" id="KW-1133">Transmembrane helix</keyword>
<reference evidence="3" key="1">
    <citation type="submission" date="2025-08" db="UniProtKB">
        <authorList>
            <consortium name="Ensembl"/>
        </authorList>
    </citation>
    <scope>IDENTIFICATION</scope>
</reference>
<dbReference type="Pfam" id="PF01553">
    <property type="entry name" value="Acyltransferase"/>
    <property type="match status" value="1"/>
</dbReference>
<dbReference type="InterPro" id="IPR002123">
    <property type="entry name" value="Plipid/glycerol_acylTrfase"/>
</dbReference>
<dbReference type="GO" id="GO:0016746">
    <property type="term" value="F:acyltransferase activity"/>
    <property type="evidence" value="ECO:0007669"/>
    <property type="project" value="InterPro"/>
</dbReference>
<gene>
    <name evidence="3" type="primary">LOC107679320</name>
</gene>
<dbReference type="RefSeq" id="XP_016330324.1">
    <property type="nucleotide sequence ID" value="XM_016474838.1"/>
</dbReference>
<evidence type="ECO:0000256" key="1">
    <source>
        <dbReference type="SAM" id="Phobius"/>
    </source>
</evidence>
<dbReference type="PANTHER" id="PTHR22753">
    <property type="entry name" value="TRANSMEMBRANE PROTEIN 68"/>
    <property type="match status" value="1"/>
</dbReference>
<dbReference type="PANTHER" id="PTHR22753:SF14">
    <property type="entry name" value="MONOACYLGLYCEROL_DIACYLGLYCEROL O-ACYLTRANSFERASE"/>
    <property type="match status" value="1"/>
</dbReference>
<dbReference type="Proteomes" id="UP000472260">
    <property type="component" value="Unassembled WGS sequence"/>
</dbReference>
<evidence type="ECO:0000259" key="2">
    <source>
        <dbReference type="Pfam" id="PF01553"/>
    </source>
</evidence>
<dbReference type="RefSeq" id="XP_016330326.1">
    <property type="nucleotide sequence ID" value="XM_016474840.1"/>
</dbReference>
<dbReference type="KEGG" id="sanh:107679320"/>
<keyword evidence="1" id="KW-0812">Transmembrane</keyword>
<dbReference type="CDD" id="cd07987">
    <property type="entry name" value="LPLAT_MGAT-like"/>
    <property type="match status" value="1"/>
</dbReference>
<dbReference type="GO" id="GO:0016020">
    <property type="term" value="C:membrane"/>
    <property type="evidence" value="ECO:0007669"/>
    <property type="project" value="TreeGrafter"/>
</dbReference>
<dbReference type="Ensembl" id="ENSSANT00000041586.1">
    <property type="protein sequence ID" value="ENSSANP00000039080.1"/>
    <property type="gene ID" value="ENSSANG00000019897.1"/>
</dbReference>
<proteinExistence type="predicted"/>
<dbReference type="RefSeq" id="XP_016330325.1">
    <property type="nucleotide sequence ID" value="XM_016474839.1"/>
</dbReference>
<keyword evidence="1" id="KW-0472">Membrane</keyword>
<dbReference type="OrthoDB" id="44277at2759"/>
<organism evidence="3 4">
    <name type="scientific">Sinocyclocheilus anshuiensis</name>
    <dbReference type="NCBI Taxonomy" id="1608454"/>
    <lineage>
        <taxon>Eukaryota</taxon>
        <taxon>Metazoa</taxon>
        <taxon>Chordata</taxon>
        <taxon>Craniata</taxon>
        <taxon>Vertebrata</taxon>
        <taxon>Euteleostomi</taxon>
        <taxon>Actinopterygii</taxon>
        <taxon>Neopterygii</taxon>
        <taxon>Teleostei</taxon>
        <taxon>Ostariophysi</taxon>
        <taxon>Cypriniformes</taxon>
        <taxon>Cyprinidae</taxon>
        <taxon>Cyprininae</taxon>
        <taxon>Sinocyclocheilus</taxon>
    </lineage>
</organism>
<feature type="transmembrane region" description="Helical" evidence="1">
    <location>
        <begin position="41"/>
        <end position="70"/>
    </location>
</feature>
<dbReference type="GeneID" id="107679320"/>
<reference evidence="3" key="2">
    <citation type="submission" date="2025-09" db="UniProtKB">
        <authorList>
            <consortium name="Ensembl"/>
        </authorList>
    </citation>
    <scope>IDENTIFICATION</scope>
</reference>
<evidence type="ECO:0000313" key="3">
    <source>
        <dbReference type="Ensembl" id="ENSSANP00000039080.1"/>
    </source>
</evidence>
<accession>A0A671MZT3</accession>